<keyword evidence="3" id="KW-1003">Cell membrane</keyword>
<keyword evidence="6 8" id="KW-0472">Membrane</keyword>
<reference evidence="9" key="1">
    <citation type="submission" date="2022-01" db="EMBL/GenBank/DDBJ databases">
        <authorList>
            <person name="King R."/>
        </authorList>
    </citation>
    <scope>NUCLEOTIDE SEQUENCE</scope>
</reference>
<dbReference type="GO" id="GO:0005044">
    <property type="term" value="F:scavenger receptor activity"/>
    <property type="evidence" value="ECO:0007669"/>
    <property type="project" value="TreeGrafter"/>
</dbReference>
<evidence type="ECO:0008006" key="11">
    <source>
        <dbReference type="Google" id="ProtNLM"/>
    </source>
</evidence>
<dbReference type="InterPro" id="IPR002159">
    <property type="entry name" value="CD36_fam"/>
</dbReference>
<evidence type="ECO:0000256" key="1">
    <source>
        <dbReference type="ARBA" id="ARBA00004236"/>
    </source>
</evidence>
<name>A0A9N9QQK4_9CUCU</name>
<evidence type="ECO:0000256" key="3">
    <source>
        <dbReference type="ARBA" id="ARBA00022475"/>
    </source>
</evidence>
<dbReference type="GO" id="GO:0005737">
    <property type="term" value="C:cytoplasm"/>
    <property type="evidence" value="ECO:0007669"/>
    <property type="project" value="TreeGrafter"/>
</dbReference>
<evidence type="ECO:0000256" key="5">
    <source>
        <dbReference type="ARBA" id="ARBA00022989"/>
    </source>
</evidence>
<dbReference type="AlphaFoldDB" id="A0A9N9QQK4"/>
<evidence type="ECO:0000256" key="8">
    <source>
        <dbReference type="SAM" id="Phobius"/>
    </source>
</evidence>
<evidence type="ECO:0000256" key="2">
    <source>
        <dbReference type="ARBA" id="ARBA00010532"/>
    </source>
</evidence>
<keyword evidence="7" id="KW-0325">Glycoprotein</keyword>
<dbReference type="PANTHER" id="PTHR11923:SF67">
    <property type="entry name" value="RE68569P"/>
    <property type="match status" value="1"/>
</dbReference>
<dbReference type="Proteomes" id="UP001152799">
    <property type="component" value="Chromosome 6"/>
</dbReference>
<evidence type="ECO:0000256" key="6">
    <source>
        <dbReference type="ARBA" id="ARBA00023136"/>
    </source>
</evidence>
<organism evidence="9 10">
    <name type="scientific">Ceutorhynchus assimilis</name>
    <name type="common">cabbage seed weevil</name>
    <dbReference type="NCBI Taxonomy" id="467358"/>
    <lineage>
        <taxon>Eukaryota</taxon>
        <taxon>Metazoa</taxon>
        <taxon>Ecdysozoa</taxon>
        <taxon>Arthropoda</taxon>
        <taxon>Hexapoda</taxon>
        <taxon>Insecta</taxon>
        <taxon>Pterygota</taxon>
        <taxon>Neoptera</taxon>
        <taxon>Endopterygota</taxon>
        <taxon>Coleoptera</taxon>
        <taxon>Polyphaga</taxon>
        <taxon>Cucujiformia</taxon>
        <taxon>Curculionidae</taxon>
        <taxon>Ceutorhynchinae</taxon>
        <taxon>Ceutorhynchus</taxon>
    </lineage>
</organism>
<keyword evidence="4 8" id="KW-0812">Transmembrane</keyword>
<proteinExistence type="inferred from homology"/>
<dbReference type="EMBL" id="OU892282">
    <property type="protein sequence ID" value="CAG9770180.1"/>
    <property type="molecule type" value="Genomic_DNA"/>
</dbReference>
<protein>
    <recommendedName>
        <fullName evidence="11">Scavenger receptor class B member 1</fullName>
    </recommendedName>
</protein>
<keyword evidence="5 8" id="KW-1133">Transmembrane helix</keyword>
<dbReference type="PRINTS" id="PR01609">
    <property type="entry name" value="CD36FAMILY"/>
</dbReference>
<evidence type="ECO:0000256" key="4">
    <source>
        <dbReference type="ARBA" id="ARBA00022692"/>
    </source>
</evidence>
<keyword evidence="10" id="KW-1185">Reference proteome</keyword>
<dbReference type="GO" id="GO:0005886">
    <property type="term" value="C:plasma membrane"/>
    <property type="evidence" value="ECO:0007669"/>
    <property type="project" value="UniProtKB-SubCell"/>
</dbReference>
<dbReference type="OrthoDB" id="18585at2759"/>
<feature type="transmembrane region" description="Helical" evidence="8">
    <location>
        <begin position="50"/>
        <end position="70"/>
    </location>
</feature>
<evidence type="ECO:0000313" key="9">
    <source>
        <dbReference type="EMBL" id="CAG9770180.1"/>
    </source>
</evidence>
<evidence type="ECO:0000256" key="7">
    <source>
        <dbReference type="ARBA" id="ARBA00023180"/>
    </source>
</evidence>
<accession>A0A9N9QQK4</accession>
<sequence length="583" mass="67031">MKDYNMLWRGFFGRRYDAVSTGDSSKKQKEAAQKKVQKYRNHKCVERRRALTYALLGIGALISGLFIHLVDPYTLLYQWKIQFGPGGEIFGLWERPPVELFLKVYLWNITNSEEYMTGKADKLKFEEVGPYVYRELMTHENITFNDNGTLTSIPNHPLVWEPHLSGERREDDLLILPNIALLSIADVVSKQNLFTRLGLNVIIRRTNSQPLVKMTAKEFMFGYKSALMNLGNTFMPSWIYFDKLGLIDRMYEFRGDYETVYTGTKHGLTNIGLIDTYNGESKIPQWDSPCGDIQGASDATKFPGYIQPNDTLVFYRKSMCRAKTLVHVNDTVKDGFKAYVYHFADDEDDNGRIHEKNRCFCKESNIDQCKPRGLLDVRGCYYGFPIALSYPHFLDADKVLFDKVESGLNPDPEKHRSEFVIEPKSGMPVNVAVRMQINMALGNIQNIANSEKFSNIVLPMLWMEIGMYGLPTSLKIRFKLYLEIVPTAQECLKYALLIIAPLALIYSVHKLICSRGSSAQENDCPWIEDAFVLNIDRKLSSYIPEKRPSLTHKEFDAYMNTFLAPVHHHVIDRPMATFIREDD</sequence>
<evidence type="ECO:0000313" key="10">
    <source>
        <dbReference type="Proteomes" id="UP001152799"/>
    </source>
</evidence>
<comment type="similarity">
    <text evidence="2">Belongs to the CD36 family.</text>
</comment>
<dbReference type="Pfam" id="PF01130">
    <property type="entry name" value="CD36"/>
    <property type="match status" value="1"/>
</dbReference>
<dbReference type="PANTHER" id="PTHR11923">
    <property type="entry name" value="SCAVENGER RECEPTOR CLASS B TYPE-1 SR-B1"/>
    <property type="match status" value="1"/>
</dbReference>
<gene>
    <name evidence="9" type="ORF">CEUTPL_LOCUS10637</name>
</gene>
<comment type="subcellular location">
    <subcellularLocation>
        <location evidence="1">Cell membrane</location>
    </subcellularLocation>
</comment>